<accession>A0ACC3DZ41</accession>
<protein>
    <submittedName>
        <fullName evidence="1">Uncharacterized protein</fullName>
    </submittedName>
</protein>
<reference evidence="1" key="1">
    <citation type="submission" date="2024-09" db="EMBL/GenBank/DDBJ databases">
        <title>Black Yeasts Isolated from many extreme environments.</title>
        <authorList>
            <person name="Coleine C."/>
            <person name="Stajich J.E."/>
            <person name="Selbmann L."/>
        </authorList>
    </citation>
    <scope>NUCLEOTIDE SEQUENCE</scope>
    <source>
        <strain evidence="1">CCFEE 5737</strain>
    </source>
</reference>
<proteinExistence type="predicted"/>
<name>A0ACC3DZ41_9PEZI</name>
<sequence>MSTDNTKTYTAEEDPTGSKAAAQAPGYMKHPCYFRYTHNCPNWVWGWGQACNPCMAQGRFSPDENHGAAKK</sequence>
<evidence type="ECO:0000313" key="2">
    <source>
        <dbReference type="Proteomes" id="UP001186974"/>
    </source>
</evidence>
<dbReference type="Proteomes" id="UP001186974">
    <property type="component" value="Unassembled WGS sequence"/>
</dbReference>
<dbReference type="EMBL" id="JAWDJW010000057">
    <property type="protein sequence ID" value="KAK3081826.1"/>
    <property type="molecule type" value="Genomic_DNA"/>
</dbReference>
<organism evidence="1 2">
    <name type="scientific">Coniosporium uncinatum</name>
    <dbReference type="NCBI Taxonomy" id="93489"/>
    <lineage>
        <taxon>Eukaryota</taxon>
        <taxon>Fungi</taxon>
        <taxon>Dikarya</taxon>
        <taxon>Ascomycota</taxon>
        <taxon>Pezizomycotina</taxon>
        <taxon>Dothideomycetes</taxon>
        <taxon>Dothideomycetes incertae sedis</taxon>
        <taxon>Coniosporium</taxon>
    </lineage>
</organism>
<gene>
    <name evidence="1" type="ORF">LTS18_001457</name>
</gene>
<evidence type="ECO:0000313" key="1">
    <source>
        <dbReference type="EMBL" id="KAK3081826.1"/>
    </source>
</evidence>
<keyword evidence="2" id="KW-1185">Reference proteome</keyword>
<comment type="caution">
    <text evidence="1">The sequence shown here is derived from an EMBL/GenBank/DDBJ whole genome shotgun (WGS) entry which is preliminary data.</text>
</comment>